<evidence type="ECO:0000313" key="2">
    <source>
        <dbReference type="EMBL" id="GEY32454.1"/>
    </source>
</evidence>
<comment type="caution">
    <text evidence="2">The sequence shown here is derived from an EMBL/GenBank/DDBJ whole genome shotgun (WGS) entry which is preliminary data.</text>
</comment>
<dbReference type="InterPro" id="IPR012337">
    <property type="entry name" value="RNaseH-like_sf"/>
</dbReference>
<accession>A0A699HID6</accession>
<dbReference type="PANTHER" id="PTHR42648:SF27">
    <property type="entry name" value="RNA-DIRECTED DNA POLYMERASE"/>
    <property type="match status" value="1"/>
</dbReference>
<protein>
    <submittedName>
        <fullName evidence="2">Zinc finger, CCHC-type</fullName>
    </submittedName>
</protein>
<dbReference type="PANTHER" id="PTHR42648">
    <property type="entry name" value="TRANSPOSASE, PUTATIVE-RELATED"/>
    <property type="match status" value="1"/>
</dbReference>
<dbReference type="InterPro" id="IPR039537">
    <property type="entry name" value="Retrotran_Ty1/copia-like"/>
</dbReference>
<dbReference type="EMBL" id="BKCJ010169180">
    <property type="protein sequence ID" value="GEY32454.1"/>
    <property type="molecule type" value="Genomic_DNA"/>
</dbReference>
<proteinExistence type="predicted"/>
<dbReference type="SUPFAM" id="SSF53098">
    <property type="entry name" value="Ribonuclease H-like"/>
    <property type="match status" value="1"/>
</dbReference>
<reference evidence="2" key="1">
    <citation type="journal article" date="2019" name="Sci. Rep.">
        <title>Draft genome of Tanacetum cinerariifolium, the natural source of mosquito coil.</title>
        <authorList>
            <person name="Yamashiro T."/>
            <person name="Shiraishi A."/>
            <person name="Satake H."/>
            <person name="Nakayama K."/>
        </authorList>
    </citation>
    <scope>NUCLEOTIDE SEQUENCE</scope>
</reference>
<dbReference type="GO" id="GO:0003676">
    <property type="term" value="F:nucleic acid binding"/>
    <property type="evidence" value="ECO:0007669"/>
    <property type="project" value="InterPro"/>
</dbReference>
<organism evidence="2">
    <name type="scientific">Tanacetum cinerariifolium</name>
    <name type="common">Dalmatian daisy</name>
    <name type="synonym">Chrysanthemum cinerariifolium</name>
    <dbReference type="NCBI Taxonomy" id="118510"/>
    <lineage>
        <taxon>Eukaryota</taxon>
        <taxon>Viridiplantae</taxon>
        <taxon>Streptophyta</taxon>
        <taxon>Embryophyta</taxon>
        <taxon>Tracheophyta</taxon>
        <taxon>Spermatophyta</taxon>
        <taxon>Magnoliopsida</taxon>
        <taxon>eudicotyledons</taxon>
        <taxon>Gunneridae</taxon>
        <taxon>Pentapetalae</taxon>
        <taxon>asterids</taxon>
        <taxon>campanulids</taxon>
        <taxon>Asterales</taxon>
        <taxon>Asteraceae</taxon>
        <taxon>Asteroideae</taxon>
        <taxon>Anthemideae</taxon>
        <taxon>Anthemidinae</taxon>
        <taxon>Tanacetum</taxon>
    </lineage>
</organism>
<name>A0A699HID6_TANCI</name>
<dbReference type="EMBL" id="BKCJ010169047">
    <property type="protein sequence ID" value="GEY32282.1"/>
    <property type="molecule type" value="Genomic_DNA"/>
</dbReference>
<dbReference type="AlphaFoldDB" id="A0A699HID6"/>
<gene>
    <name evidence="1" type="ORF">Tci_404256</name>
    <name evidence="2" type="ORF">Tci_404428</name>
</gene>
<dbReference type="Gene3D" id="3.30.420.10">
    <property type="entry name" value="Ribonuclease H-like superfamily/Ribonuclease H"/>
    <property type="match status" value="1"/>
</dbReference>
<evidence type="ECO:0000313" key="1">
    <source>
        <dbReference type="EMBL" id="GEY32282.1"/>
    </source>
</evidence>
<dbReference type="InterPro" id="IPR036397">
    <property type="entry name" value="RNaseH_sf"/>
</dbReference>
<sequence length="246" mass="28276">MYYYNPIPALPVPTEGQVLPPDVLNTHTAWVKASKEIAGLMLITMDPDIQKNLEHLGPYDMLKELKTLYAQQADYKLLQTVREITRANRKKGSLSLENELSHLSRRVDETEEAISRSWHLSKKRIEKLQHNGLLDSTDIKSFEKCVSCMSGKMARKSYSHQVERDTDLIGLIYTDEHVIIAHRTPPYTPQHNGASDRRIRTLLDMVRSMMTQTTLPKSFWNYAFESAACIINMVPTKKVDKTPYKI</sequence>